<protein>
    <submittedName>
        <fullName evidence="1">Uncharacterized protein</fullName>
    </submittedName>
</protein>
<sequence>MKSLYAYFGLLDLHDIDSPGHSLYQIGLVDSLRESFGEEKFDFYSYYPEEVIKSADLNSFPETELGKLFFQYRTQLFDQPIHNIGKVIEEIAEKKYSKLYLKARFRNLSTLSKKWKDARDFDRIIECAIDAGYSKNEIIILDTDLSLSDKFIEQTKDFVTILIPSIDFPGISNMFLVDCVKLNLSQSKKGVSSVFYGNIDTSKYKSGNSKSEILEDALSWISRYHWSHDEDFHLICKRNDFDSLSNKLSSTHHVDRKNRVKIWETLESSRIMVNITKEKYNDRRFIPARIFEAMIFGMIPVSYKFDFMCPAFSFNTLEDLFEIYTYLGECDESGLEQAYKHFINSYIDNMASPQ</sequence>
<reference evidence="1" key="1">
    <citation type="submission" date="2020-05" db="EMBL/GenBank/DDBJ databases">
        <authorList>
            <person name="Chiriac C."/>
            <person name="Salcher M."/>
            <person name="Ghai R."/>
            <person name="Kavagutti S V."/>
        </authorList>
    </citation>
    <scope>NUCLEOTIDE SEQUENCE</scope>
</reference>
<proteinExistence type="predicted"/>
<gene>
    <name evidence="1" type="ORF">UFOVP972_26</name>
</gene>
<dbReference type="EMBL" id="LR796923">
    <property type="protein sequence ID" value="CAB4174214.1"/>
    <property type="molecule type" value="Genomic_DNA"/>
</dbReference>
<evidence type="ECO:0000313" key="1">
    <source>
        <dbReference type="EMBL" id="CAB4174214.1"/>
    </source>
</evidence>
<accession>A0A6J5Q3X0</accession>
<organism evidence="1">
    <name type="scientific">uncultured Caudovirales phage</name>
    <dbReference type="NCBI Taxonomy" id="2100421"/>
    <lineage>
        <taxon>Viruses</taxon>
        <taxon>Duplodnaviria</taxon>
        <taxon>Heunggongvirae</taxon>
        <taxon>Uroviricota</taxon>
        <taxon>Caudoviricetes</taxon>
        <taxon>Peduoviridae</taxon>
        <taxon>Maltschvirus</taxon>
        <taxon>Maltschvirus maltsch</taxon>
    </lineage>
</organism>
<name>A0A6J5Q3X0_9CAUD</name>